<evidence type="ECO:0000313" key="4">
    <source>
        <dbReference type="Proteomes" id="UP000683000"/>
    </source>
</evidence>
<dbReference type="EMBL" id="JAGFBS010000006">
    <property type="protein sequence ID" value="KAG6378395.1"/>
    <property type="molecule type" value="Genomic_DNA"/>
</dbReference>
<dbReference type="OrthoDB" id="16824at2759"/>
<evidence type="ECO:0000313" key="3">
    <source>
        <dbReference type="EMBL" id="KAG6378395.1"/>
    </source>
</evidence>
<evidence type="ECO:0008006" key="5">
    <source>
        <dbReference type="Google" id="ProtNLM"/>
    </source>
</evidence>
<dbReference type="AlphaFoldDB" id="A0A8I2YLR8"/>
<name>A0A8I2YLR8_9AGAM</name>
<dbReference type="Proteomes" id="UP000683000">
    <property type="component" value="Unassembled WGS sequence"/>
</dbReference>
<dbReference type="InterPro" id="IPR013726">
    <property type="entry name" value="Mitofissin"/>
</dbReference>
<dbReference type="EMBL" id="JAGFBS010000016">
    <property type="protein sequence ID" value="KAG6375099.1"/>
    <property type="molecule type" value="Genomic_DNA"/>
</dbReference>
<comment type="caution">
    <text evidence="2">The sequence shown here is derived from an EMBL/GenBank/DDBJ whole genome shotgun (WGS) entry which is preliminary data.</text>
</comment>
<gene>
    <name evidence="3" type="ORF">JVT61DRAFT_12650</name>
    <name evidence="2" type="ORF">JVT61DRAFT_3885</name>
</gene>
<evidence type="ECO:0000313" key="2">
    <source>
        <dbReference type="EMBL" id="KAG6375099.1"/>
    </source>
</evidence>
<feature type="chain" id="PRO_5036267658" description="Secreted protein" evidence="1">
    <location>
        <begin position="28"/>
        <end position="104"/>
    </location>
</feature>
<proteinExistence type="predicted"/>
<feature type="signal peptide" evidence="1">
    <location>
        <begin position="1"/>
        <end position="27"/>
    </location>
</feature>
<evidence type="ECO:0000256" key="1">
    <source>
        <dbReference type="SAM" id="SignalP"/>
    </source>
</evidence>
<sequence length="104" mass="11757">MFGSLFRLAVDALLFSAFLAGIKRTTGLTYVLCRQPSLNPTHNVLDLRYLRYLTRTSAVSGIVASPALSDQVTELLRTYLEFGAFRLSHPRPWLPNTRSRRVCL</sequence>
<keyword evidence="4" id="KW-1185">Reference proteome</keyword>
<reference evidence="2" key="1">
    <citation type="submission" date="2021-03" db="EMBL/GenBank/DDBJ databases">
        <title>Evolutionary innovations through gain and loss of genes in the ectomycorrhizal Boletales.</title>
        <authorList>
            <person name="Wu G."/>
            <person name="Miyauchi S."/>
            <person name="Morin E."/>
            <person name="Yang Z.-L."/>
            <person name="Xu J."/>
            <person name="Martin F.M."/>
        </authorList>
    </citation>
    <scope>NUCLEOTIDE SEQUENCE</scope>
    <source>
        <strain evidence="2">BR01</strain>
    </source>
</reference>
<keyword evidence="1" id="KW-0732">Signal</keyword>
<dbReference type="Pfam" id="PF08520">
    <property type="entry name" value="Mitofissin"/>
    <property type="match status" value="1"/>
</dbReference>
<protein>
    <recommendedName>
        <fullName evidence="5">Secreted protein</fullName>
    </recommendedName>
</protein>
<accession>A0A8I2YLR8</accession>
<organism evidence="2 4">
    <name type="scientific">Boletus reticuloceps</name>
    <dbReference type="NCBI Taxonomy" id="495285"/>
    <lineage>
        <taxon>Eukaryota</taxon>
        <taxon>Fungi</taxon>
        <taxon>Dikarya</taxon>
        <taxon>Basidiomycota</taxon>
        <taxon>Agaricomycotina</taxon>
        <taxon>Agaricomycetes</taxon>
        <taxon>Agaricomycetidae</taxon>
        <taxon>Boletales</taxon>
        <taxon>Boletineae</taxon>
        <taxon>Boletaceae</taxon>
        <taxon>Boletoideae</taxon>
        <taxon>Boletus</taxon>
    </lineage>
</organism>